<dbReference type="AlphaFoldDB" id="A0A426YZA3"/>
<name>A0A426YZA3_ENSVE</name>
<sequence length="175" mass="20018">MNKRQESLNTAEKNSPRGGKVENGLYADRRFSNHGEGENTCIRCFNECAPLLSSMPILFLLWHFAPIIIPLRNPLFRLDFNSSKYPFGIHPRRIHKHLNELLSLLGLVVNTYSDLGCCLETTSLAFPFAADHFTSHSRVDNTRRNYTGIKNVARVRNYAHYTLNAKVSIIISKKR</sequence>
<evidence type="ECO:0000313" key="2">
    <source>
        <dbReference type="EMBL" id="RRT57066.1"/>
    </source>
</evidence>
<gene>
    <name evidence="2" type="ORF">B296_00003995</name>
</gene>
<comment type="caution">
    <text evidence="2">The sequence shown here is derived from an EMBL/GenBank/DDBJ whole genome shotgun (WGS) entry which is preliminary data.</text>
</comment>
<evidence type="ECO:0000256" key="1">
    <source>
        <dbReference type="SAM" id="MobiDB-lite"/>
    </source>
</evidence>
<organism evidence="2 3">
    <name type="scientific">Ensete ventricosum</name>
    <name type="common">Abyssinian banana</name>
    <name type="synonym">Musa ensete</name>
    <dbReference type="NCBI Taxonomy" id="4639"/>
    <lineage>
        <taxon>Eukaryota</taxon>
        <taxon>Viridiplantae</taxon>
        <taxon>Streptophyta</taxon>
        <taxon>Embryophyta</taxon>
        <taxon>Tracheophyta</taxon>
        <taxon>Spermatophyta</taxon>
        <taxon>Magnoliopsida</taxon>
        <taxon>Liliopsida</taxon>
        <taxon>Zingiberales</taxon>
        <taxon>Musaceae</taxon>
        <taxon>Ensete</taxon>
    </lineage>
</organism>
<dbReference type="Proteomes" id="UP000287651">
    <property type="component" value="Unassembled WGS sequence"/>
</dbReference>
<feature type="region of interest" description="Disordered" evidence="1">
    <location>
        <begin position="1"/>
        <end position="23"/>
    </location>
</feature>
<accession>A0A426YZA3</accession>
<reference evidence="2 3" key="1">
    <citation type="journal article" date="2014" name="Agronomy (Basel)">
        <title>A Draft Genome Sequence for Ensete ventricosum, the Drought-Tolerant Tree Against Hunger.</title>
        <authorList>
            <person name="Harrison J."/>
            <person name="Moore K.A."/>
            <person name="Paszkiewicz K."/>
            <person name="Jones T."/>
            <person name="Grant M."/>
            <person name="Ambacheew D."/>
            <person name="Muzemil S."/>
            <person name="Studholme D.J."/>
        </authorList>
    </citation>
    <scope>NUCLEOTIDE SEQUENCE [LARGE SCALE GENOMIC DNA]</scope>
</reference>
<protein>
    <submittedName>
        <fullName evidence="2">Uncharacterized protein</fullName>
    </submittedName>
</protein>
<proteinExistence type="predicted"/>
<dbReference type="EMBL" id="AMZH03009343">
    <property type="protein sequence ID" value="RRT57066.1"/>
    <property type="molecule type" value="Genomic_DNA"/>
</dbReference>
<evidence type="ECO:0000313" key="3">
    <source>
        <dbReference type="Proteomes" id="UP000287651"/>
    </source>
</evidence>